<evidence type="ECO:0000256" key="1">
    <source>
        <dbReference type="ARBA" id="ARBA00007118"/>
    </source>
</evidence>
<dbReference type="InterPro" id="IPR000415">
    <property type="entry name" value="Nitroreductase-like"/>
</dbReference>
<sequence length="216" mass="23881">MKLNLTADEVLTTTRSVRKRLDFDKPVARSVVEDCLQIALQAPTGSNSQGWQWIVVEDAAKKKALADIYKENFSIYAKNPTSAGYADDDPRSAQKEKITESATYLTENFHRVPLMLVPCITGRLDNASVMQGASAWGSLLPAVWSFMLAARERGLGSAWTTIHLIGEGEKRAAEVLGIPFDKVTQAGLFPIAYTIGTDFKVAKRLPLDGILHWDKW</sequence>
<evidence type="ECO:0000259" key="3">
    <source>
        <dbReference type="Pfam" id="PF00881"/>
    </source>
</evidence>
<dbReference type="SUPFAM" id="SSF55469">
    <property type="entry name" value="FMN-dependent nitroreductase-like"/>
    <property type="match status" value="1"/>
</dbReference>
<dbReference type="AlphaFoldDB" id="A0A6J7TVT6"/>
<feature type="domain" description="Nitroreductase" evidence="3">
    <location>
        <begin position="13"/>
        <end position="190"/>
    </location>
</feature>
<dbReference type="PANTHER" id="PTHR43673:SF10">
    <property type="entry name" value="NADH DEHYDROGENASE_NAD(P)H NITROREDUCTASE XCC3605-RELATED"/>
    <property type="match status" value="1"/>
</dbReference>
<name>A0A6J7TVT6_9ZZZZ</name>
<evidence type="ECO:0000256" key="2">
    <source>
        <dbReference type="ARBA" id="ARBA00023002"/>
    </source>
</evidence>
<keyword evidence="2" id="KW-0560">Oxidoreductase</keyword>
<dbReference type="PANTHER" id="PTHR43673">
    <property type="entry name" value="NAD(P)H NITROREDUCTASE YDGI-RELATED"/>
    <property type="match status" value="1"/>
</dbReference>
<dbReference type="EMBL" id="CAFBQU010000001">
    <property type="protein sequence ID" value="CAB5057242.1"/>
    <property type="molecule type" value="Genomic_DNA"/>
</dbReference>
<dbReference type="EMBL" id="CAFBPN010000002">
    <property type="protein sequence ID" value="CAB5007895.1"/>
    <property type="molecule type" value="Genomic_DNA"/>
</dbReference>
<comment type="similarity">
    <text evidence="1">Belongs to the nitroreductase family.</text>
</comment>
<dbReference type="GO" id="GO:0016491">
    <property type="term" value="F:oxidoreductase activity"/>
    <property type="evidence" value="ECO:0007669"/>
    <property type="project" value="UniProtKB-KW"/>
</dbReference>
<dbReference type="Pfam" id="PF00881">
    <property type="entry name" value="Nitroreductase"/>
    <property type="match status" value="1"/>
</dbReference>
<gene>
    <name evidence="4" type="ORF">UFOPK4098_00121</name>
    <name evidence="5" type="ORF">UFOPK4347_00003</name>
</gene>
<accession>A0A6J7TVT6</accession>
<dbReference type="Gene3D" id="3.40.109.10">
    <property type="entry name" value="NADH Oxidase"/>
    <property type="match status" value="1"/>
</dbReference>
<protein>
    <submittedName>
        <fullName evidence="5">Unannotated protein</fullName>
    </submittedName>
</protein>
<evidence type="ECO:0000313" key="5">
    <source>
        <dbReference type="EMBL" id="CAB5057242.1"/>
    </source>
</evidence>
<reference evidence="5" key="1">
    <citation type="submission" date="2020-05" db="EMBL/GenBank/DDBJ databases">
        <authorList>
            <person name="Chiriac C."/>
            <person name="Salcher M."/>
            <person name="Ghai R."/>
            <person name="Kavagutti S V."/>
        </authorList>
    </citation>
    <scope>NUCLEOTIDE SEQUENCE</scope>
</reference>
<proteinExistence type="inferred from homology"/>
<dbReference type="InterPro" id="IPR029479">
    <property type="entry name" value="Nitroreductase"/>
</dbReference>
<evidence type="ECO:0000313" key="4">
    <source>
        <dbReference type="EMBL" id="CAB5007895.1"/>
    </source>
</evidence>
<organism evidence="5">
    <name type="scientific">freshwater metagenome</name>
    <dbReference type="NCBI Taxonomy" id="449393"/>
    <lineage>
        <taxon>unclassified sequences</taxon>
        <taxon>metagenomes</taxon>
        <taxon>ecological metagenomes</taxon>
    </lineage>
</organism>
<dbReference type="CDD" id="cd02062">
    <property type="entry name" value="Nitro_FMN_reductase"/>
    <property type="match status" value="1"/>
</dbReference>